<protein>
    <submittedName>
        <fullName evidence="2">Unannotated protein</fullName>
    </submittedName>
</protein>
<feature type="region of interest" description="Disordered" evidence="1">
    <location>
        <begin position="144"/>
        <end position="195"/>
    </location>
</feature>
<gene>
    <name evidence="2" type="ORF">UFOPK4354_01789</name>
</gene>
<organism evidence="2">
    <name type="scientific">freshwater metagenome</name>
    <dbReference type="NCBI Taxonomy" id="449393"/>
    <lineage>
        <taxon>unclassified sequences</taxon>
        <taxon>metagenomes</taxon>
        <taxon>ecological metagenomes</taxon>
    </lineage>
</organism>
<dbReference type="EMBL" id="CAFBQW010000266">
    <property type="protein sequence ID" value="CAB5069062.1"/>
    <property type="molecule type" value="Genomic_DNA"/>
</dbReference>
<dbReference type="AlphaFoldDB" id="A0A6J7UVB8"/>
<proteinExistence type="predicted"/>
<evidence type="ECO:0000313" key="2">
    <source>
        <dbReference type="EMBL" id="CAB5069062.1"/>
    </source>
</evidence>
<reference evidence="2" key="1">
    <citation type="submission" date="2020-05" db="EMBL/GenBank/DDBJ databases">
        <authorList>
            <person name="Chiriac C."/>
            <person name="Salcher M."/>
            <person name="Ghai R."/>
            <person name="Kavagutti S V."/>
        </authorList>
    </citation>
    <scope>NUCLEOTIDE SEQUENCE</scope>
</reference>
<evidence type="ECO:0000256" key="1">
    <source>
        <dbReference type="SAM" id="MobiDB-lite"/>
    </source>
</evidence>
<name>A0A6J7UVB8_9ZZZZ</name>
<accession>A0A6J7UVB8</accession>
<sequence length="195" mass="20005">MVVPKRTTRIGLAVSLSAVAGGVTTRAKSNSVPTTCTAIVTTKPISTKNAMPRAFTATPFASATSGLTDANISGRAITASTRARAIVNKANTLICPVETANKLPNNTLVTVVLDSVASEANRIPKPVAKASTVPVAVARSEARFPRAPITSAPPTQKTASPRVGDKPSRTAPVAPGNPIWPRACAANSPSRTTTK</sequence>